<keyword evidence="2" id="KW-0456">Lyase</keyword>
<dbReference type="InterPro" id="IPR037523">
    <property type="entry name" value="VOC_core"/>
</dbReference>
<organism evidence="2">
    <name type="scientific">Longilinea arvoryzae</name>
    <dbReference type="NCBI Taxonomy" id="360412"/>
    <lineage>
        <taxon>Bacteria</taxon>
        <taxon>Bacillati</taxon>
        <taxon>Chloroflexota</taxon>
        <taxon>Anaerolineae</taxon>
        <taxon>Anaerolineales</taxon>
        <taxon>Anaerolineaceae</taxon>
        <taxon>Longilinea</taxon>
    </lineage>
</organism>
<accession>A0A0S7BFU7</accession>
<dbReference type="Proteomes" id="UP000055060">
    <property type="component" value="Unassembled WGS sequence"/>
</dbReference>
<dbReference type="PROSITE" id="PS51819">
    <property type="entry name" value="VOC"/>
    <property type="match status" value="1"/>
</dbReference>
<protein>
    <submittedName>
        <fullName evidence="2">Lactoylglutathione lyase</fullName>
    </submittedName>
</protein>
<dbReference type="AlphaFoldDB" id="A0A0S7BFU7"/>
<evidence type="ECO:0000259" key="1">
    <source>
        <dbReference type="PROSITE" id="PS51819"/>
    </source>
</evidence>
<dbReference type="GO" id="GO:0016829">
    <property type="term" value="F:lyase activity"/>
    <property type="evidence" value="ECO:0007669"/>
    <property type="project" value="UniProtKB-KW"/>
</dbReference>
<dbReference type="PANTHER" id="PTHR36503:SF1">
    <property type="entry name" value="BLR2520 PROTEIN"/>
    <property type="match status" value="1"/>
</dbReference>
<reference evidence="2" key="1">
    <citation type="submission" date="2015-07" db="EMBL/GenBank/DDBJ databases">
        <title>Draft Genome Sequences of Anaerolinea thermolimosa IMO-1, Bellilinea caldifistulae GOMI-1, Leptolinea tardivitalis YMTK-2, Levilinea saccharolytica KIBI-1,Longilinea arvoryzae KOME-1, Previously Described as Members of the Anaerolineaceae (Chloroflexi).</title>
        <authorList>
            <person name="Sekiguchi Y."/>
            <person name="Ohashi A."/>
            <person name="Matsuura N."/>
            <person name="Tourlousse M.D."/>
        </authorList>
    </citation>
    <scope>NUCLEOTIDE SEQUENCE [LARGE SCALE GENOMIC DNA]</scope>
    <source>
        <strain evidence="2">KOME-1</strain>
    </source>
</reference>
<dbReference type="SUPFAM" id="SSF54593">
    <property type="entry name" value="Glyoxalase/Bleomycin resistance protein/Dihydroxybiphenyl dioxygenase"/>
    <property type="match status" value="1"/>
</dbReference>
<dbReference type="OrthoDB" id="9815599at2"/>
<name>A0A0S7BFU7_9CHLR</name>
<feature type="domain" description="VOC" evidence="1">
    <location>
        <begin position="2"/>
        <end position="109"/>
    </location>
</feature>
<dbReference type="PANTHER" id="PTHR36503">
    <property type="entry name" value="BLR2520 PROTEIN"/>
    <property type="match status" value="1"/>
</dbReference>
<dbReference type="EMBL" id="DF967972">
    <property type="protein sequence ID" value="GAP12641.1"/>
    <property type="molecule type" value="Genomic_DNA"/>
</dbReference>
<dbReference type="RefSeq" id="WP_075072051.1">
    <property type="nucleotide sequence ID" value="NZ_DF967972.1"/>
</dbReference>
<sequence>MKLAGITRTVADIEKSKRFYEDLLGFEADAYFTPTHWQSYKVQEGVFFAVGEEPGSTNEVAFAVDDIEALWLRVRDQAEVVSPLEKTPWGTYRFVIRDPDGHLLSFGQESS</sequence>
<dbReference type="Pfam" id="PF00903">
    <property type="entry name" value="Glyoxalase"/>
    <property type="match status" value="1"/>
</dbReference>
<dbReference type="InterPro" id="IPR004360">
    <property type="entry name" value="Glyas_Fos-R_dOase_dom"/>
</dbReference>
<evidence type="ECO:0000313" key="2">
    <source>
        <dbReference type="EMBL" id="GAP12641.1"/>
    </source>
</evidence>
<evidence type="ECO:0000313" key="3">
    <source>
        <dbReference type="Proteomes" id="UP000055060"/>
    </source>
</evidence>
<gene>
    <name evidence="2" type="ORF">LARV_00377</name>
</gene>
<keyword evidence="3" id="KW-1185">Reference proteome</keyword>
<dbReference type="InterPro" id="IPR029068">
    <property type="entry name" value="Glyas_Bleomycin-R_OHBP_Dase"/>
</dbReference>
<dbReference type="Gene3D" id="3.10.180.10">
    <property type="entry name" value="2,3-Dihydroxybiphenyl 1,2-Dioxygenase, domain 1"/>
    <property type="match status" value="1"/>
</dbReference>
<proteinExistence type="predicted"/>
<dbReference type="STRING" id="360412.LARV_00377"/>